<reference evidence="3" key="1">
    <citation type="journal article" date="2019" name="Int. J. Syst. Evol. Microbiol.">
        <title>The Global Catalogue of Microorganisms (GCM) 10K type strain sequencing project: providing services to taxonomists for standard genome sequencing and annotation.</title>
        <authorList>
            <consortium name="The Broad Institute Genomics Platform"/>
            <consortium name="The Broad Institute Genome Sequencing Center for Infectious Disease"/>
            <person name="Wu L."/>
            <person name="Ma J."/>
        </authorList>
    </citation>
    <scope>NUCLEOTIDE SEQUENCE [LARGE SCALE GENOMIC DNA]</scope>
    <source>
        <strain evidence="3">JCM 17983</strain>
    </source>
</reference>
<feature type="region of interest" description="Disordered" evidence="1">
    <location>
        <begin position="1"/>
        <end position="20"/>
    </location>
</feature>
<protein>
    <recommendedName>
        <fullName evidence="4">Short subunit dehydrogenase</fullName>
    </recommendedName>
</protein>
<dbReference type="RefSeq" id="WP_337993854.1">
    <property type="nucleotide sequence ID" value="NZ_BAABHQ010000007.1"/>
</dbReference>
<name>A0ABP9EHT1_9PSEU</name>
<keyword evidence="3" id="KW-1185">Reference proteome</keyword>
<evidence type="ECO:0000256" key="1">
    <source>
        <dbReference type="SAM" id="MobiDB-lite"/>
    </source>
</evidence>
<dbReference type="Proteomes" id="UP001500457">
    <property type="component" value="Unassembled WGS sequence"/>
</dbReference>
<feature type="compositionally biased region" description="Polar residues" evidence="1">
    <location>
        <begin position="1"/>
        <end position="11"/>
    </location>
</feature>
<proteinExistence type="predicted"/>
<sequence>MARSLGGSSQPDARRTSPPDVIADAVATAVTARRPRTRYRVGFGARPLIALRRALPDRAFDALIARSSGVPA</sequence>
<evidence type="ECO:0000313" key="2">
    <source>
        <dbReference type="EMBL" id="GAA4877300.1"/>
    </source>
</evidence>
<dbReference type="EMBL" id="BAABHQ010000007">
    <property type="protein sequence ID" value="GAA4877300.1"/>
    <property type="molecule type" value="Genomic_DNA"/>
</dbReference>
<organism evidence="2 3">
    <name type="scientific">Actinomycetospora straminea</name>
    <dbReference type="NCBI Taxonomy" id="663607"/>
    <lineage>
        <taxon>Bacteria</taxon>
        <taxon>Bacillati</taxon>
        <taxon>Actinomycetota</taxon>
        <taxon>Actinomycetes</taxon>
        <taxon>Pseudonocardiales</taxon>
        <taxon>Pseudonocardiaceae</taxon>
        <taxon>Actinomycetospora</taxon>
    </lineage>
</organism>
<comment type="caution">
    <text evidence="2">The sequence shown here is derived from an EMBL/GenBank/DDBJ whole genome shotgun (WGS) entry which is preliminary data.</text>
</comment>
<gene>
    <name evidence="2" type="ORF">GCM10023203_29570</name>
</gene>
<evidence type="ECO:0008006" key="4">
    <source>
        <dbReference type="Google" id="ProtNLM"/>
    </source>
</evidence>
<evidence type="ECO:0000313" key="3">
    <source>
        <dbReference type="Proteomes" id="UP001500457"/>
    </source>
</evidence>
<accession>A0ABP9EHT1</accession>